<gene>
    <name evidence="2" type="ORF">GCM10023336_75680</name>
</gene>
<accession>A0ABP9LRH1</accession>
<reference evidence="3" key="1">
    <citation type="journal article" date="2019" name="Int. J. Syst. Evol. Microbiol.">
        <title>The Global Catalogue of Microorganisms (GCM) 10K type strain sequencing project: providing services to taxonomists for standard genome sequencing and annotation.</title>
        <authorList>
            <consortium name="The Broad Institute Genomics Platform"/>
            <consortium name="The Broad Institute Genome Sequencing Center for Infectious Disease"/>
            <person name="Wu L."/>
            <person name="Ma J."/>
        </authorList>
    </citation>
    <scope>NUCLEOTIDE SEQUENCE [LARGE SCALE GENOMIC DNA]</scope>
    <source>
        <strain evidence="3">JCM 18410</strain>
    </source>
</reference>
<evidence type="ECO:0000256" key="1">
    <source>
        <dbReference type="SAM" id="MobiDB-lite"/>
    </source>
</evidence>
<dbReference type="EMBL" id="BAABKC010000144">
    <property type="protein sequence ID" value="GAA5081618.1"/>
    <property type="molecule type" value="Genomic_DNA"/>
</dbReference>
<organism evidence="2 3">
    <name type="scientific">Streptomyces similanensis</name>
    <dbReference type="NCBI Taxonomy" id="1274988"/>
    <lineage>
        <taxon>Bacteria</taxon>
        <taxon>Bacillati</taxon>
        <taxon>Actinomycetota</taxon>
        <taxon>Actinomycetes</taxon>
        <taxon>Kitasatosporales</taxon>
        <taxon>Streptomycetaceae</taxon>
        <taxon>Streptomyces</taxon>
    </lineage>
</organism>
<name>A0ABP9LRH1_9ACTN</name>
<keyword evidence="3" id="KW-1185">Reference proteome</keyword>
<feature type="region of interest" description="Disordered" evidence="1">
    <location>
        <begin position="62"/>
        <end position="103"/>
    </location>
</feature>
<sequence>MPLAITAAPAAGGRCASQAREGEVTGMIAILRSRVRRTGGARAGAPELRQGGPRRARAALATRRAVPHRSRQPPSPVRRPQAASWVRGPQAGRTTWWTAGAPPWRTGSSRTYAPGSGAWIIMPWPA</sequence>
<dbReference type="Proteomes" id="UP001500124">
    <property type="component" value="Unassembled WGS sequence"/>
</dbReference>
<evidence type="ECO:0000313" key="3">
    <source>
        <dbReference type="Proteomes" id="UP001500124"/>
    </source>
</evidence>
<comment type="caution">
    <text evidence="2">The sequence shown here is derived from an EMBL/GenBank/DDBJ whole genome shotgun (WGS) entry which is preliminary data.</text>
</comment>
<proteinExistence type="predicted"/>
<protein>
    <submittedName>
        <fullName evidence="2">Uncharacterized protein</fullName>
    </submittedName>
</protein>
<evidence type="ECO:0000313" key="2">
    <source>
        <dbReference type="EMBL" id="GAA5081618.1"/>
    </source>
</evidence>